<evidence type="ECO:0000256" key="5">
    <source>
        <dbReference type="ARBA" id="ARBA00022475"/>
    </source>
</evidence>
<feature type="transmembrane region" description="Helical" evidence="10">
    <location>
        <begin position="431"/>
        <end position="453"/>
    </location>
</feature>
<evidence type="ECO:0000313" key="11">
    <source>
        <dbReference type="EMBL" id="KAG7332562.1"/>
    </source>
</evidence>
<gene>
    <name evidence="11" type="ORF">KOW79_004396</name>
</gene>
<dbReference type="InterPro" id="IPR009357">
    <property type="entry name" value="Riboflavin_transptr"/>
</dbReference>
<evidence type="ECO:0000256" key="1">
    <source>
        <dbReference type="ARBA" id="ARBA00000215"/>
    </source>
</evidence>
<feature type="transmembrane region" description="Helical" evidence="10">
    <location>
        <begin position="250"/>
        <end position="269"/>
    </location>
</feature>
<evidence type="ECO:0000256" key="10">
    <source>
        <dbReference type="RuleBase" id="RU368035"/>
    </source>
</evidence>
<dbReference type="GO" id="GO:0005886">
    <property type="term" value="C:plasma membrane"/>
    <property type="evidence" value="ECO:0007669"/>
    <property type="project" value="UniProtKB-SubCell"/>
</dbReference>
<keyword evidence="4 10" id="KW-0813">Transport</keyword>
<keyword evidence="8 10" id="KW-0472">Membrane</keyword>
<feature type="transmembrane region" description="Helical" evidence="10">
    <location>
        <begin position="460"/>
        <end position="489"/>
    </location>
</feature>
<comment type="function">
    <text evidence="10">Plasma membrane transporter mediating the uptake by cells of the water soluble vitamin B2/riboflavin that plays a key role in biochemical oxidation-reduction reactions of the carbohydrate, lipid, and amino acid metabolism.</text>
</comment>
<evidence type="ECO:0000256" key="6">
    <source>
        <dbReference type="ARBA" id="ARBA00022692"/>
    </source>
</evidence>
<comment type="similarity">
    <text evidence="3 10">Belongs to the riboflavin transporter family.</text>
</comment>
<dbReference type="AlphaFoldDB" id="A0A9D3P1F0"/>
<evidence type="ECO:0000256" key="8">
    <source>
        <dbReference type="ARBA" id="ARBA00023136"/>
    </source>
</evidence>
<comment type="caution">
    <text evidence="11">The sequence shown here is derived from an EMBL/GenBank/DDBJ whole genome shotgun (WGS) entry which is preliminary data.</text>
</comment>
<feature type="transmembrane region" description="Helical" evidence="10">
    <location>
        <begin position="91"/>
        <end position="112"/>
    </location>
</feature>
<dbReference type="Proteomes" id="UP000824219">
    <property type="component" value="Linkage Group LG05"/>
</dbReference>
<keyword evidence="12" id="KW-1185">Reference proteome</keyword>
<dbReference type="OrthoDB" id="9995836at2759"/>
<evidence type="ECO:0000256" key="2">
    <source>
        <dbReference type="ARBA" id="ARBA00004651"/>
    </source>
</evidence>
<evidence type="ECO:0000256" key="9">
    <source>
        <dbReference type="ARBA" id="ARBA00023180"/>
    </source>
</evidence>
<comment type="subcellular location">
    <subcellularLocation>
        <location evidence="2 10">Cell membrane</location>
        <topology evidence="2 10">Multi-pass membrane protein</topology>
    </subcellularLocation>
</comment>
<evidence type="ECO:0000256" key="3">
    <source>
        <dbReference type="ARBA" id="ARBA00006366"/>
    </source>
</evidence>
<sequence>MLLWSSRTSGLGSFHYLKLSGGLIYSGSKKTDLYHTKNSKNISKNHQDISIMSLYIHFLACAFGLGSWVAVNGMWVELPLIVSVLPERWDLPSYLTVIIQLANIGPILVTLVHKLCPGRLRENLVIYAVLTIGISACILLTVFWNKTTVFLGQPRSTAFFIITFFLSLVDCTSSVTFLPFMTQLPTKYITSYFIGEGLSGFLPGLVALAQGVGMAKCVNVSQPSGNFSNPGHENFTLEALYLPPNFSTEIFFSFLVVMMLISLGAFGLLNHVPRTFTLSTEDLVSEAGTIVTVSAGLEDQATSNLRKNSQKRASGDQPKPLIVKQYYSCYELAFIYCMVVWANCATNGLLPSVQTFSCMPYGNMVYHLSASLSSLANPLACFIAMFAPKRSLLLLGILCLLGTGCGGYNMAMAVMSPCPLLQDSPLGKSLIVLSWILFTGLLSYVKVMVGVILRDQSHIALVWCGAAVQLGSLVGSFIMFPLVSIYHLFKSGDICNNACATF</sequence>
<dbReference type="PANTHER" id="PTHR12929">
    <property type="entry name" value="SOLUTE CARRIER FAMILY 52"/>
    <property type="match status" value="1"/>
</dbReference>
<feature type="transmembrane region" description="Helical" evidence="10">
    <location>
        <begin position="333"/>
        <end position="353"/>
    </location>
</feature>
<accession>A0A9D3P1F0</accession>
<feature type="transmembrane region" description="Helical" evidence="10">
    <location>
        <begin position="365"/>
        <end position="385"/>
    </location>
</feature>
<keyword evidence="5 10" id="KW-1003">Cell membrane</keyword>
<feature type="transmembrane region" description="Helical" evidence="10">
    <location>
        <begin position="49"/>
        <end position="71"/>
    </location>
</feature>
<evidence type="ECO:0000256" key="7">
    <source>
        <dbReference type="ARBA" id="ARBA00022989"/>
    </source>
</evidence>
<evidence type="ECO:0000256" key="4">
    <source>
        <dbReference type="ARBA" id="ARBA00022448"/>
    </source>
</evidence>
<protein>
    <recommendedName>
        <fullName evidence="10">Riboflavin transporter</fullName>
    </recommendedName>
</protein>
<name>A0A9D3P1F0_9TELE</name>
<comment type="catalytic activity">
    <reaction evidence="1 10">
        <text>riboflavin(in) = riboflavin(out)</text>
        <dbReference type="Rhea" id="RHEA:35015"/>
        <dbReference type="ChEBI" id="CHEBI:57986"/>
    </reaction>
</comment>
<proteinExistence type="inferred from homology"/>
<feature type="transmembrane region" description="Helical" evidence="10">
    <location>
        <begin position="192"/>
        <end position="213"/>
    </location>
</feature>
<organism evidence="11 12">
    <name type="scientific">Hemibagrus wyckioides</name>
    <dbReference type="NCBI Taxonomy" id="337641"/>
    <lineage>
        <taxon>Eukaryota</taxon>
        <taxon>Metazoa</taxon>
        <taxon>Chordata</taxon>
        <taxon>Craniata</taxon>
        <taxon>Vertebrata</taxon>
        <taxon>Euteleostomi</taxon>
        <taxon>Actinopterygii</taxon>
        <taxon>Neopterygii</taxon>
        <taxon>Teleostei</taxon>
        <taxon>Ostariophysi</taxon>
        <taxon>Siluriformes</taxon>
        <taxon>Bagridae</taxon>
        <taxon>Hemibagrus</taxon>
    </lineage>
</organism>
<reference evidence="11 12" key="1">
    <citation type="submission" date="2021-06" db="EMBL/GenBank/DDBJ databases">
        <title>Chromosome-level genome assembly of the red-tail catfish (Hemibagrus wyckioides).</title>
        <authorList>
            <person name="Shao F."/>
        </authorList>
    </citation>
    <scope>NUCLEOTIDE SEQUENCE [LARGE SCALE GENOMIC DNA]</scope>
    <source>
        <strain evidence="11">EC202008001</strain>
        <tissue evidence="11">Blood</tissue>
    </source>
</reference>
<dbReference type="EMBL" id="JAHKSW010000005">
    <property type="protein sequence ID" value="KAG7332562.1"/>
    <property type="molecule type" value="Genomic_DNA"/>
</dbReference>
<feature type="transmembrane region" description="Helical" evidence="10">
    <location>
        <begin position="156"/>
        <end position="180"/>
    </location>
</feature>
<keyword evidence="9" id="KW-0325">Glycoprotein</keyword>
<feature type="transmembrane region" description="Helical" evidence="10">
    <location>
        <begin position="124"/>
        <end position="144"/>
    </location>
</feature>
<dbReference type="PANTHER" id="PTHR12929:SF4">
    <property type="entry name" value="SOLUTE CARRIER FAMILY 52, RIBOFLAVIN TRANSPORTER, MEMBER 3"/>
    <property type="match status" value="1"/>
</dbReference>
<keyword evidence="6 10" id="KW-0812">Transmembrane</keyword>
<keyword evidence="7 10" id="KW-1133">Transmembrane helix</keyword>
<evidence type="ECO:0000313" key="12">
    <source>
        <dbReference type="Proteomes" id="UP000824219"/>
    </source>
</evidence>
<feature type="transmembrane region" description="Helical" evidence="10">
    <location>
        <begin position="392"/>
        <end position="411"/>
    </location>
</feature>
<dbReference type="GO" id="GO:0032217">
    <property type="term" value="F:riboflavin transmembrane transporter activity"/>
    <property type="evidence" value="ECO:0007669"/>
    <property type="project" value="UniProtKB-UniRule"/>
</dbReference>
<dbReference type="Pfam" id="PF06237">
    <property type="entry name" value="SLC52_ribofla_tr"/>
    <property type="match status" value="1"/>
</dbReference>